<reference evidence="1" key="1">
    <citation type="submission" date="2013-12" db="EMBL/GenBank/DDBJ databases">
        <title>A Varibaculum cambriense genome reconstructed from a premature infant gut community with otherwise low bacterial novelty that shifts toward anaerobic metabolism during the third week of life.</title>
        <authorList>
            <person name="Brown C.T."/>
            <person name="Sharon I."/>
            <person name="Thomas B.C."/>
            <person name="Castelle C.J."/>
            <person name="Morowitz M.J."/>
            <person name="Banfield J.F."/>
        </authorList>
    </citation>
    <scope>NUCLEOTIDE SEQUENCE</scope>
</reference>
<comment type="caution">
    <text evidence="1">The sequence shown here is derived from an EMBL/GenBank/DDBJ whole genome shotgun (WGS) entry which is preliminary data.</text>
</comment>
<proteinExistence type="predicted"/>
<organism evidence="1">
    <name type="scientific">human gut metagenome</name>
    <dbReference type="NCBI Taxonomy" id="408170"/>
    <lineage>
        <taxon>unclassified sequences</taxon>
        <taxon>metagenomes</taxon>
        <taxon>organismal metagenomes</taxon>
    </lineage>
</organism>
<evidence type="ECO:0000313" key="1">
    <source>
        <dbReference type="EMBL" id="ETJ36913.1"/>
    </source>
</evidence>
<protein>
    <submittedName>
        <fullName evidence="1">Uncharacterized protein</fullName>
    </submittedName>
</protein>
<name>W1Y2Y7_9ZZZZ</name>
<feature type="non-terminal residue" evidence="1">
    <location>
        <position position="24"/>
    </location>
</feature>
<dbReference type="AlphaFoldDB" id="W1Y2Y7"/>
<dbReference type="EMBL" id="AZMM01008842">
    <property type="protein sequence ID" value="ETJ36913.1"/>
    <property type="molecule type" value="Genomic_DNA"/>
</dbReference>
<gene>
    <name evidence="1" type="ORF">Q604_UNBC08842G0002</name>
</gene>
<accession>W1Y2Y7</accession>
<sequence>MDTKEKSNLFLLHFHNILYVLKEY</sequence>